<dbReference type="Proteomes" id="UP000019141">
    <property type="component" value="Unassembled WGS sequence"/>
</dbReference>
<dbReference type="AlphaFoldDB" id="W4LE70"/>
<sequence>MPDHRRSQGDAGEQIAVSFLERLGYRIAARNFRLRTGEIDIVAWDGATLVFVEVKTKAQLRFGQPEEMVTRRKQLTLERVAMAYIQRHHCEGTDIRFDVIAVQLAPNRVVDVTHIPAAFSPSDRFFY</sequence>
<dbReference type="Pfam" id="PF02021">
    <property type="entry name" value="UPF0102"/>
    <property type="match status" value="1"/>
</dbReference>
<dbReference type="PANTHER" id="PTHR34039:SF1">
    <property type="entry name" value="UPF0102 PROTEIN YRAN"/>
    <property type="match status" value="1"/>
</dbReference>
<dbReference type="NCBIfam" id="TIGR00252">
    <property type="entry name" value="YraN family protein"/>
    <property type="match status" value="1"/>
</dbReference>
<dbReference type="NCBIfam" id="NF009154">
    <property type="entry name" value="PRK12497.3-3"/>
    <property type="match status" value="1"/>
</dbReference>
<evidence type="ECO:0000313" key="3">
    <source>
        <dbReference type="EMBL" id="ETW96000.1"/>
    </source>
</evidence>
<dbReference type="NCBIfam" id="NF009150">
    <property type="entry name" value="PRK12497.1-3"/>
    <property type="match status" value="1"/>
</dbReference>
<dbReference type="InterPro" id="IPR011335">
    <property type="entry name" value="Restrct_endonuc-II-like"/>
</dbReference>
<accession>W4LE70</accession>
<comment type="caution">
    <text evidence="3">The sequence shown here is derived from an EMBL/GenBank/DDBJ whole genome shotgun (WGS) entry which is preliminary data.</text>
</comment>
<dbReference type="InterPro" id="IPR003509">
    <property type="entry name" value="UPF0102_YraN-like"/>
</dbReference>
<reference evidence="3 4" key="1">
    <citation type="journal article" date="2014" name="Nature">
        <title>An environmental bacterial taxon with a large and distinct metabolic repertoire.</title>
        <authorList>
            <person name="Wilson M.C."/>
            <person name="Mori T."/>
            <person name="Ruckert C."/>
            <person name="Uria A.R."/>
            <person name="Helf M.J."/>
            <person name="Takada K."/>
            <person name="Gernert C."/>
            <person name="Steffens U.A."/>
            <person name="Heycke N."/>
            <person name="Schmitt S."/>
            <person name="Rinke C."/>
            <person name="Helfrich E.J."/>
            <person name="Brachmann A.O."/>
            <person name="Gurgui C."/>
            <person name="Wakimoto T."/>
            <person name="Kracht M."/>
            <person name="Crusemann M."/>
            <person name="Hentschel U."/>
            <person name="Abe I."/>
            <person name="Matsunaga S."/>
            <person name="Kalinowski J."/>
            <person name="Takeyama H."/>
            <person name="Piel J."/>
        </authorList>
    </citation>
    <scope>NUCLEOTIDE SEQUENCE [LARGE SCALE GENOMIC DNA]</scope>
    <source>
        <strain evidence="4">TSY1</strain>
    </source>
</reference>
<name>W4LE70_ENTF1</name>
<dbReference type="GO" id="GO:0003676">
    <property type="term" value="F:nucleic acid binding"/>
    <property type="evidence" value="ECO:0007669"/>
    <property type="project" value="InterPro"/>
</dbReference>
<dbReference type="PANTHER" id="PTHR34039">
    <property type="entry name" value="UPF0102 PROTEIN YRAN"/>
    <property type="match status" value="1"/>
</dbReference>
<dbReference type="SUPFAM" id="SSF52980">
    <property type="entry name" value="Restriction endonuclease-like"/>
    <property type="match status" value="1"/>
</dbReference>
<keyword evidence="4" id="KW-1185">Reference proteome</keyword>
<proteinExistence type="inferred from homology"/>
<organism evidence="3 4">
    <name type="scientific">Entotheonella factor</name>
    <dbReference type="NCBI Taxonomy" id="1429438"/>
    <lineage>
        <taxon>Bacteria</taxon>
        <taxon>Pseudomonadati</taxon>
        <taxon>Nitrospinota/Tectimicrobiota group</taxon>
        <taxon>Candidatus Tectimicrobiota</taxon>
        <taxon>Candidatus Entotheonellia</taxon>
        <taxon>Candidatus Entotheonellales</taxon>
        <taxon>Candidatus Entotheonellaceae</taxon>
        <taxon>Candidatus Entotheonella</taxon>
    </lineage>
</organism>
<dbReference type="HOGENOM" id="CLU_115353_2_3_7"/>
<dbReference type="CDD" id="cd20736">
    <property type="entry name" value="PoNe_Nuclease"/>
    <property type="match status" value="1"/>
</dbReference>
<dbReference type="HAMAP" id="MF_00048">
    <property type="entry name" value="UPF0102"/>
    <property type="match status" value="1"/>
</dbReference>
<dbReference type="Gene3D" id="3.40.1350.10">
    <property type="match status" value="1"/>
</dbReference>
<protein>
    <recommendedName>
        <fullName evidence="2">UPF0102 protein ETSY1_28290</fullName>
    </recommendedName>
</protein>
<comment type="similarity">
    <text evidence="1 2">Belongs to the UPF0102 family.</text>
</comment>
<gene>
    <name evidence="3" type="ORF">ETSY1_28290</name>
</gene>
<evidence type="ECO:0000256" key="1">
    <source>
        <dbReference type="ARBA" id="ARBA00006738"/>
    </source>
</evidence>
<evidence type="ECO:0000256" key="2">
    <source>
        <dbReference type="HAMAP-Rule" id="MF_00048"/>
    </source>
</evidence>
<evidence type="ECO:0000313" key="4">
    <source>
        <dbReference type="Proteomes" id="UP000019141"/>
    </source>
</evidence>
<dbReference type="InterPro" id="IPR011856">
    <property type="entry name" value="tRNA_endonuc-like_dom_sf"/>
</dbReference>
<dbReference type="EMBL" id="AZHW01000846">
    <property type="protein sequence ID" value="ETW96000.1"/>
    <property type="molecule type" value="Genomic_DNA"/>
</dbReference>